<dbReference type="Proteomes" id="UP001061302">
    <property type="component" value="Chromosome"/>
</dbReference>
<organism evidence="2 3">
    <name type="scientific">Chitiniphilus purpureus</name>
    <dbReference type="NCBI Taxonomy" id="2981137"/>
    <lineage>
        <taxon>Bacteria</taxon>
        <taxon>Pseudomonadati</taxon>
        <taxon>Pseudomonadota</taxon>
        <taxon>Betaproteobacteria</taxon>
        <taxon>Neisseriales</taxon>
        <taxon>Chitinibacteraceae</taxon>
        <taxon>Chitiniphilus</taxon>
    </lineage>
</organism>
<dbReference type="Pfam" id="PF12275">
    <property type="entry name" value="DUF3616"/>
    <property type="match status" value="1"/>
</dbReference>
<accession>A0ABY6DJ06</accession>
<evidence type="ECO:0000259" key="1">
    <source>
        <dbReference type="Pfam" id="PF12275"/>
    </source>
</evidence>
<evidence type="ECO:0000313" key="3">
    <source>
        <dbReference type="Proteomes" id="UP001061302"/>
    </source>
</evidence>
<evidence type="ECO:0000313" key="2">
    <source>
        <dbReference type="EMBL" id="UXY14339.1"/>
    </source>
</evidence>
<keyword evidence="3" id="KW-1185">Reference proteome</keyword>
<proteinExistence type="predicted"/>
<dbReference type="RefSeq" id="WP_263123638.1">
    <property type="nucleotide sequence ID" value="NZ_CP106753.1"/>
</dbReference>
<protein>
    <submittedName>
        <fullName evidence="2">DUF3616 domain-containing protein</fullName>
    </submittedName>
</protein>
<reference evidence="2" key="1">
    <citation type="submission" date="2022-10" db="EMBL/GenBank/DDBJ databases">
        <title>Chitiniphilus purpureus sp. nov., a novel chitin-degrading bacterium isolated from crawfish pond sediment.</title>
        <authorList>
            <person name="Li K."/>
        </authorList>
    </citation>
    <scope>NUCLEOTIDE SEQUENCE</scope>
    <source>
        <strain evidence="2">CD1</strain>
    </source>
</reference>
<dbReference type="InterPro" id="IPR022060">
    <property type="entry name" value="DUF3616"/>
</dbReference>
<sequence>MPRHLKTHAVRLEFSAGTLVHSNLSGAVFVGDDLWVAGDEACGLDRLHRLAPSGREMLRYGAPANFPLAGLLDLPDAADVEADIEGLDVEDGYLWLVGSHGLKRKQPKPGRSEKDNLRRLATLCRDGNRCLLARIPLIEQHGTSTLARHTADGRQAARLRGDTAGNDLTDLLRRDAHFAPYLAIPGKDNGFDIEGLAVRGDRVLLGLRGPVLRGWAGLLELQPVEKKGTLRLAGIGLGEQRYRKHFVHLAGLGIRDLHWHGDDLYLLAGPTMVLDGAIRVYRWEDAAGALAGVADDADAVLWDASRNSMPREIMALPYGVGQDRAEALTQLPPALAPSDAPHWLVLYDAPGAARHDGDYVVFGDVLSR</sequence>
<feature type="domain" description="DUF3616" evidence="1">
    <location>
        <begin position="23"/>
        <end position="364"/>
    </location>
</feature>
<dbReference type="EMBL" id="CP106753">
    <property type="protein sequence ID" value="UXY14339.1"/>
    <property type="molecule type" value="Genomic_DNA"/>
</dbReference>
<gene>
    <name evidence="2" type="ORF">N8I74_13565</name>
</gene>
<name>A0ABY6DJ06_9NEIS</name>